<protein>
    <submittedName>
        <fullName evidence="5">Transcription termination factor 4, mitochondrial</fullName>
    </submittedName>
</protein>
<dbReference type="InterPro" id="IPR003690">
    <property type="entry name" value="MTERF"/>
</dbReference>
<dbReference type="SMART" id="SM00733">
    <property type="entry name" value="Mterf"/>
    <property type="match status" value="2"/>
</dbReference>
<evidence type="ECO:0000256" key="2">
    <source>
        <dbReference type="ARBA" id="ARBA00022946"/>
    </source>
</evidence>
<reference evidence="5" key="2">
    <citation type="submission" date="2025-08" db="UniProtKB">
        <authorList>
            <consortium name="RefSeq"/>
        </authorList>
    </citation>
    <scope>IDENTIFICATION</scope>
    <source>
        <tissue evidence="5">Adult</tissue>
    </source>
</reference>
<evidence type="ECO:0000256" key="3">
    <source>
        <dbReference type="SAM" id="MobiDB-lite"/>
    </source>
</evidence>
<evidence type="ECO:0000256" key="1">
    <source>
        <dbReference type="ARBA" id="ARBA00007692"/>
    </source>
</evidence>
<dbReference type="Gene3D" id="1.25.70.10">
    <property type="entry name" value="Transcription termination factor 3, mitochondrial"/>
    <property type="match status" value="1"/>
</dbReference>
<keyword evidence="4" id="KW-1185">Reference proteome</keyword>
<dbReference type="GeneID" id="105230780"/>
<dbReference type="PANTHER" id="PTHR13068:SF203">
    <property type="entry name" value="TRANSCRIPTION TERMINATION FACTOR 4, MITOCHONDRIAL"/>
    <property type="match status" value="1"/>
</dbReference>
<dbReference type="Proteomes" id="UP001652620">
    <property type="component" value="Chromosome 1"/>
</dbReference>
<dbReference type="InterPro" id="IPR038538">
    <property type="entry name" value="MTERF_sf"/>
</dbReference>
<proteinExistence type="inferred from homology"/>
<evidence type="ECO:0000313" key="4">
    <source>
        <dbReference type="Proteomes" id="UP001652620"/>
    </source>
</evidence>
<sequence length="289" mass="34181">MFRRYLINFKQNVQIIHRNQQFIQRQLTPLRYVAAAPEEQTQLEQSHIDEAVRLNPLLSRVPEAQWQKAYETFLNHGLNTSNFLRIAVGNPDVLARPKQRIIDAFENWRSCQFGEKLLFLLLTKYPELLNVSDGLRLRKHISYLKTFAGTDKNVWKLLMNSPDLMEQSEHRIEEKVKYLKEVMRIEIPEIIKSEALSKPLEEIRCRHVFLERLGLFVPRPKKANPDEPSKNPRLYQITNTSEKTFATKVCHVTLIEYEAFKELYERELQRAEDDADEDEAREGKRGYKK</sequence>
<evidence type="ECO:0000313" key="5">
    <source>
        <dbReference type="RefSeq" id="XP_011210058.2"/>
    </source>
</evidence>
<dbReference type="PANTHER" id="PTHR13068">
    <property type="entry name" value="CGI-12 PROTEIN-RELATED"/>
    <property type="match status" value="1"/>
</dbReference>
<feature type="region of interest" description="Disordered" evidence="3">
    <location>
        <begin position="270"/>
        <end position="289"/>
    </location>
</feature>
<gene>
    <name evidence="5" type="primary">LOC105230780</name>
</gene>
<dbReference type="OrthoDB" id="9991972at2759"/>
<dbReference type="RefSeq" id="XP_011210058.2">
    <property type="nucleotide sequence ID" value="XM_011211756.4"/>
</dbReference>
<keyword evidence="2" id="KW-0809">Transit peptide</keyword>
<comment type="similarity">
    <text evidence="1">Belongs to the mTERF family.</text>
</comment>
<reference evidence="4" key="1">
    <citation type="submission" date="2025-05" db="UniProtKB">
        <authorList>
            <consortium name="RefSeq"/>
        </authorList>
    </citation>
    <scope>NUCLEOTIDE SEQUENCE [LARGE SCALE GENOMIC DNA]</scope>
</reference>
<name>A0A6I9VI42_BACDO</name>
<dbReference type="Pfam" id="PF02536">
    <property type="entry name" value="mTERF"/>
    <property type="match status" value="1"/>
</dbReference>
<organism evidence="4 5">
    <name type="scientific">Bactrocera dorsalis</name>
    <name type="common">Oriental fruit fly</name>
    <name type="synonym">Dacus dorsalis</name>
    <dbReference type="NCBI Taxonomy" id="27457"/>
    <lineage>
        <taxon>Eukaryota</taxon>
        <taxon>Metazoa</taxon>
        <taxon>Ecdysozoa</taxon>
        <taxon>Arthropoda</taxon>
        <taxon>Hexapoda</taxon>
        <taxon>Insecta</taxon>
        <taxon>Pterygota</taxon>
        <taxon>Neoptera</taxon>
        <taxon>Endopterygota</taxon>
        <taxon>Diptera</taxon>
        <taxon>Brachycera</taxon>
        <taxon>Muscomorpha</taxon>
        <taxon>Tephritoidea</taxon>
        <taxon>Tephritidae</taxon>
        <taxon>Bactrocera</taxon>
        <taxon>Bactrocera</taxon>
    </lineage>
</organism>
<accession>A0A6I9VI42</accession>